<dbReference type="InterPro" id="IPR041881">
    <property type="entry name" value="PqqD_sf"/>
</dbReference>
<evidence type="ECO:0008006" key="3">
    <source>
        <dbReference type="Google" id="ProtNLM"/>
    </source>
</evidence>
<sequence length="112" mass="13029">MKKNTILLKKPTKNEDSKIDSMYIENKIVITYPKDFGTIEKWFHQRIGGPEIIKRPLDQYTTLIWELCDGNNSVKDIIDIFDSKFGEEVAPAATRVQVFLEKLLELNLIMLK</sequence>
<protein>
    <recommendedName>
        <fullName evidence="3">PqqD family protein</fullName>
    </recommendedName>
</protein>
<proteinExistence type="predicted"/>
<dbReference type="AlphaFoldDB" id="A0A1J5U6A4"/>
<dbReference type="Proteomes" id="UP000183615">
    <property type="component" value="Unassembled WGS sequence"/>
</dbReference>
<comment type="caution">
    <text evidence="1">The sequence shown here is derived from an EMBL/GenBank/DDBJ whole genome shotgun (WGS) entry which is preliminary data.</text>
</comment>
<dbReference type="InterPro" id="IPR008792">
    <property type="entry name" value="PQQD"/>
</dbReference>
<dbReference type="Pfam" id="PF05402">
    <property type="entry name" value="PqqD"/>
    <property type="match status" value="1"/>
</dbReference>
<evidence type="ECO:0000313" key="1">
    <source>
        <dbReference type="EMBL" id="OIR21524.1"/>
    </source>
</evidence>
<evidence type="ECO:0000313" key="2">
    <source>
        <dbReference type="Proteomes" id="UP000183615"/>
    </source>
</evidence>
<dbReference type="Gene3D" id="1.10.10.1150">
    <property type="entry name" value="Coenzyme PQQ synthesis protein D (PqqD)"/>
    <property type="match status" value="1"/>
</dbReference>
<accession>A0A1J5U6A4</accession>
<dbReference type="EMBL" id="MIYZ01000040">
    <property type="protein sequence ID" value="OIR21524.1"/>
    <property type="molecule type" value="Genomic_DNA"/>
</dbReference>
<organism evidence="1 2">
    <name type="scientific">Marine Group III euryarchaeote CG-Epi2</name>
    <dbReference type="NCBI Taxonomy" id="1888996"/>
    <lineage>
        <taxon>Archaea</taxon>
        <taxon>Methanobacteriati</taxon>
        <taxon>Thermoplasmatota</taxon>
        <taxon>Thermoplasmata</taxon>
        <taxon>Candidatus Thermoprofundales</taxon>
    </lineage>
</organism>
<name>A0A1J5U6A4_9ARCH</name>
<reference evidence="1 2" key="1">
    <citation type="submission" date="2016-08" db="EMBL/GenBank/DDBJ databases">
        <title>New Insights into Marine Group III Euryarchaeota, from dark to light.</title>
        <authorList>
            <person name="Haro-Moreno J.M."/>
            <person name="Rodriguez-Valera F."/>
            <person name="Lopez-Garcia P."/>
            <person name="Moreira D."/>
            <person name="Martin-Cuadrado A.B."/>
        </authorList>
    </citation>
    <scope>NUCLEOTIDE SEQUENCE [LARGE SCALE GENOMIC DNA]</scope>
    <source>
        <strain evidence="1">CG-Epi2</strain>
    </source>
</reference>
<gene>
    <name evidence="1" type="ORF">BET99_02145</name>
</gene>